<proteinExistence type="predicted"/>
<dbReference type="Proteomes" id="UP000183487">
    <property type="component" value="Unassembled WGS sequence"/>
</dbReference>
<dbReference type="EMBL" id="FNKP01000003">
    <property type="protein sequence ID" value="SDR51520.1"/>
    <property type="molecule type" value="Genomic_DNA"/>
</dbReference>
<sequence length="78" mass="8827">MRFQYKRWIIDATPDIFEGKFQARARVAPGNLADDIQPDLIDETDLGCFAREALAVEHAINWAIAWIDSLEAQPVVGR</sequence>
<keyword evidence="2" id="KW-1185">Reference proteome</keyword>
<protein>
    <submittedName>
        <fullName evidence="1">Uncharacterized protein</fullName>
    </submittedName>
</protein>
<name>A0A1H1JNK7_9BURK</name>
<reference evidence="2" key="1">
    <citation type="submission" date="2016-10" db="EMBL/GenBank/DDBJ databases">
        <authorList>
            <person name="Varghese N."/>
        </authorList>
    </citation>
    <scope>NUCLEOTIDE SEQUENCE [LARGE SCALE GENOMIC DNA]</scope>
    <source>
        <strain evidence="2">GAS106B</strain>
    </source>
</reference>
<evidence type="ECO:0000313" key="2">
    <source>
        <dbReference type="Proteomes" id="UP000183487"/>
    </source>
</evidence>
<organism evidence="1 2">
    <name type="scientific">Paraburkholderia fungorum</name>
    <dbReference type="NCBI Taxonomy" id="134537"/>
    <lineage>
        <taxon>Bacteria</taxon>
        <taxon>Pseudomonadati</taxon>
        <taxon>Pseudomonadota</taxon>
        <taxon>Betaproteobacteria</taxon>
        <taxon>Burkholderiales</taxon>
        <taxon>Burkholderiaceae</taxon>
        <taxon>Paraburkholderia</taxon>
    </lineage>
</organism>
<dbReference type="AlphaFoldDB" id="A0A1H1JNK7"/>
<gene>
    <name evidence="1" type="ORF">SAMN05443245_6951</name>
</gene>
<accession>A0A1H1JNK7</accession>
<evidence type="ECO:0000313" key="1">
    <source>
        <dbReference type="EMBL" id="SDR51520.1"/>
    </source>
</evidence>